<organism evidence="2 3">
    <name type="scientific">Alteribacter keqinensis</name>
    <dbReference type="NCBI Taxonomy" id="2483800"/>
    <lineage>
        <taxon>Bacteria</taxon>
        <taxon>Bacillati</taxon>
        <taxon>Bacillota</taxon>
        <taxon>Bacilli</taxon>
        <taxon>Bacillales</taxon>
        <taxon>Bacillaceae</taxon>
        <taxon>Alteribacter</taxon>
    </lineage>
</organism>
<dbReference type="InterPro" id="IPR058887">
    <property type="entry name" value="YuzI-like"/>
</dbReference>
<dbReference type="OrthoDB" id="2972455at2"/>
<keyword evidence="3" id="KW-1185">Reference proteome</keyword>
<name>A0A3M7U1T9_9BACI</name>
<keyword evidence="1" id="KW-1133">Transmembrane helix</keyword>
<accession>A0A3M7U1T9</accession>
<reference evidence="2 3" key="1">
    <citation type="submission" date="2018-10" db="EMBL/GenBank/DDBJ databases">
        <title>Bacillus Keqinensis sp. nov., a moderately halophilic bacterium isolated from a saline-alkaline lake.</title>
        <authorList>
            <person name="Wang H."/>
        </authorList>
    </citation>
    <scope>NUCLEOTIDE SEQUENCE [LARGE SCALE GENOMIC DNA]</scope>
    <source>
        <strain evidence="2 3">KQ-3</strain>
    </source>
</reference>
<gene>
    <name evidence="2" type="ORF">EBO34_08340</name>
</gene>
<comment type="caution">
    <text evidence="2">The sequence shown here is derived from an EMBL/GenBank/DDBJ whole genome shotgun (WGS) entry which is preliminary data.</text>
</comment>
<feature type="transmembrane region" description="Helical" evidence="1">
    <location>
        <begin position="48"/>
        <end position="65"/>
    </location>
</feature>
<sequence>MFRVVGLFVGFGFSVLGGITFVAYLNLFTVGFSFMKYMLFMALRLESYLFFAGIGMIWLAIYYPGKNEDEEKNI</sequence>
<dbReference type="Pfam" id="PF26135">
    <property type="entry name" value="YuzI"/>
    <property type="match status" value="1"/>
</dbReference>
<evidence type="ECO:0000256" key="1">
    <source>
        <dbReference type="SAM" id="Phobius"/>
    </source>
</evidence>
<evidence type="ECO:0000313" key="2">
    <source>
        <dbReference type="EMBL" id="RNA70635.1"/>
    </source>
</evidence>
<dbReference type="EMBL" id="RHIB01000001">
    <property type="protein sequence ID" value="RNA70635.1"/>
    <property type="molecule type" value="Genomic_DNA"/>
</dbReference>
<dbReference type="Proteomes" id="UP000278746">
    <property type="component" value="Unassembled WGS sequence"/>
</dbReference>
<protein>
    <submittedName>
        <fullName evidence="2">Uncharacterized protein</fullName>
    </submittedName>
</protein>
<feature type="transmembrane region" description="Helical" evidence="1">
    <location>
        <begin position="6"/>
        <end position="27"/>
    </location>
</feature>
<dbReference type="RefSeq" id="WP_122898630.1">
    <property type="nucleotide sequence ID" value="NZ_RHIB01000001.1"/>
</dbReference>
<keyword evidence="1" id="KW-0472">Membrane</keyword>
<keyword evidence="1" id="KW-0812">Transmembrane</keyword>
<evidence type="ECO:0000313" key="3">
    <source>
        <dbReference type="Proteomes" id="UP000278746"/>
    </source>
</evidence>
<dbReference type="AlphaFoldDB" id="A0A3M7U1T9"/>
<proteinExistence type="predicted"/>